<dbReference type="GeneID" id="113692067"/>
<reference evidence="2" key="1">
    <citation type="journal article" date="2025" name="Foods">
        <title>Unveiling the Microbial Signatures of Arabica Coffee Cherries: Insights into Ripeness Specific Diversity, Functional Traits, and Implications for Quality and Safety.</title>
        <authorList>
            <consortium name="RefSeq"/>
            <person name="Tenea G.N."/>
            <person name="Cifuentes V."/>
            <person name="Reyes P."/>
            <person name="Cevallos-Vallejos M."/>
        </authorList>
    </citation>
    <scope>NUCLEOTIDE SEQUENCE [LARGE SCALE GENOMIC DNA]</scope>
</reference>
<dbReference type="InterPro" id="IPR006527">
    <property type="entry name" value="F-box-assoc_dom_typ1"/>
</dbReference>
<accession>A0A6P6SJG3</accession>
<dbReference type="SUPFAM" id="SSF81383">
    <property type="entry name" value="F-box domain"/>
    <property type="match status" value="1"/>
</dbReference>
<dbReference type="InterPro" id="IPR017451">
    <property type="entry name" value="F-box-assoc_interact_dom"/>
</dbReference>
<proteinExistence type="predicted"/>
<dbReference type="Pfam" id="PF07734">
    <property type="entry name" value="FBA_1"/>
    <property type="match status" value="1"/>
</dbReference>
<organism evidence="2 3">
    <name type="scientific">Coffea arabica</name>
    <name type="common">Arabian coffee</name>
    <dbReference type="NCBI Taxonomy" id="13443"/>
    <lineage>
        <taxon>Eukaryota</taxon>
        <taxon>Viridiplantae</taxon>
        <taxon>Streptophyta</taxon>
        <taxon>Embryophyta</taxon>
        <taxon>Tracheophyta</taxon>
        <taxon>Spermatophyta</taxon>
        <taxon>Magnoliopsida</taxon>
        <taxon>eudicotyledons</taxon>
        <taxon>Gunneridae</taxon>
        <taxon>Pentapetalae</taxon>
        <taxon>asterids</taxon>
        <taxon>lamiids</taxon>
        <taxon>Gentianales</taxon>
        <taxon>Rubiaceae</taxon>
        <taxon>Ixoroideae</taxon>
        <taxon>Gardenieae complex</taxon>
        <taxon>Bertiereae - Coffeeae clade</taxon>
        <taxon>Coffeeae</taxon>
        <taxon>Coffea</taxon>
    </lineage>
</organism>
<evidence type="ECO:0000313" key="3">
    <source>
        <dbReference type="RefSeq" id="XP_027066208.2"/>
    </source>
</evidence>
<gene>
    <name evidence="3" type="primary">LOC113692067</name>
</gene>
<dbReference type="InterPro" id="IPR050796">
    <property type="entry name" value="SCF_F-box_component"/>
</dbReference>
<name>A0A6P6SJG3_COFAR</name>
<dbReference type="PANTHER" id="PTHR31672">
    <property type="entry name" value="BNACNNG10540D PROTEIN"/>
    <property type="match status" value="1"/>
</dbReference>
<evidence type="ECO:0000313" key="2">
    <source>
        <dbReference type="Proteomes" id="UP001652660"/>
    </source>
</evidence>
<reference evidence="3" key="2">
    <citation type="submission" date="2025-08" db="UniProtKB">
        <authorList>
            <consortium name="RefSeq"/>
        </authorList>
    </citation>
    <scope>IDENTIFICATION</scope>
    <source>
        <tissue evidence="3">Leaves</tissue>
    </source>
</reference>
<feature type="domain" description="F-box" evidence="1">
    <location>
        <begin position="4"/>
        <end position="49"/>
    </location>
</feature>
<dbReference type="NCBIfam" id="TIGR01640">
    <property type="entry name" value="F_box_assoc_1"/>
    <property type="match status" value="1"/>
</dbReference>
<keyword evidence="2" id="KW-1185">Reference proteome</keyword>
<dbReference type="OrthoDB" id="610337at2759"/>
<dbReference type="InterPro" id="IPR001810">
    <property type="entry name" value="F-box_dom"/>
</dbReference>
<dbReference type="PROSITE" id="PS50181">
    <property type="entry name" value="FBOX"/>
    <property type="match status" value="1"/>
</dbReference>
<dbReference type="PANTHER" id="PTHR31672:SF13">
    <property type="entry name" value="F-BOX PROTEIN CPR30-LIKE"/>
    <property type="match status" value="1"/>
</dbReference>
<evidence type="ECO:0000259" key="1">
    <source>
        <dbReference type="PROSITE" id="PS50181"/>
    </source>
</evidence>
<dbReference type="SMART" id="SM00256">
    <property type="entry name" value="FBOX"/>
    <property type="match status" value="1"/>
</dbReference>
<sequence>MSNQAHFLNLPSHLINDILSRLPTKTIIQCKSVCKSWLSLLSESEFTKLHLQRSPPCLIINKFGCHPSELTCFGLVEFEDEPDHHGFRYVARTTIKPPEGCIENGLSVTMVGSINGLICLTESYHKHDAVNLWNPIMRESIALPVPEWGRSYTSTVSYGFGLSSESRKYKVVRIFVELEKNTRHILKSNCYVYTLGEETELWRRIEQAPFLYNYGTYGVFLNGNLHWLTDDQDSSELISCFNLETELFSPFPAPPELRKNFNLASLGVSGGCLRLYDNNSDDEIVIWVMKEYGIKKLWTKEFVIQKEPVHLIDPSYELVSVLKVFKDGDILLLWRDEFFLSYDCWRQILHQSGVDNDKLIKKVDDQMNEDGYAEKSYPCIDVMDYVPSFLSLKNFGMQMVESTN</sequence>
<dbReference type="RefSeq" id="XP_027066208.2">
    <property type="nucleotide sequence ID" value="XM_027210407.2"/>
</dbReference>
<dbReference type="InterPro" id="IPR036047">
    <property type="entry name" value="F-box-like_dom_sf"/>
</dbReference>
<dbReference type="AlphaFoldDB" id="A0A6P6SJG3"/>
<protein>
    <submittedName>
        <fullName evidence="3">F-box protein At3g07870-like</fullName>
    </submittedName>
</protein>
<dbReference type="Pfam" id="PF00646">
    <property type="entry name" value="F-box"/>
    <property type="match status" value="1"/>
</dbReference>
<dbReference type="Gene3D" id="1.20.1280.50">
    <property type="match status" value="1"/>
</dbReference>
<dbReference type="Proteomes" id="UP001652660">
    <property type="component" value="Chromosome 6c"/>
</dbReference>
<dbReference type="CDD" id="cd22157">
    <property type="entry name" value="F-box_AtFBW1-like"/>
    <property type="match status" value="1"/>
</dbReference>